<name>A0A4U8UG46_9HELI</name>
<evidence type="ECO:0000313" key="3">
    <source>
        <dbReference type="Proteomes" id="UP000029920"/>
    </source>
</evidence>
<keyword evidence="3" id="KW-1185">Reference proteome</keyword>
<proteinExistence type="predicted"/>
<organism evidence="2 3">
    <name type="scientific">Helicobacter apodemus</name>
    <dbReference type="NCBI Taxonomy" id="135569"/>
    <lineage>
        <taxon>Bacteria</taxon>
        <taxon>Pseudomonadati</taxon>
        <taxon>Campylobacterota</taxon>
        <taxon>Epsilonproteobacteria</taxon>
        <taxon>Campylobacterales</taxon>
        <taxon>Helicobacteraceae</taxon>
        <taxon>Helicobacter</taxon>
    </lineage>
</organism>
<evidence type="ECO:0000313" key="2">
    <source>
        <dbReference type="EMBL" id="TLE16268.1"/>
    </source>
</evidence>
<dbReference type="Proteomes" id="UP000029920">
    <property type="component" value="Unassembled WGS sequence"/>
</dbReference>
<reference evidence="2 3" key="1">
    <citation type="journal article" date="2014" name="Genome Announc.">
        <title>Draft genome sequences of eight enterohepatic helicobacter species isolated from both laboratory and wild rodents.</title>
        <authorList>
            <person name="Sheh A."/>
            <person name="Shen Z."/>
            <person name="Fox J.G."/>
        </authorList>
    </citation>
    <scope>NUCLEOTIDE SEQUENCE [LARGE SCALE GENOMIC DNA]</scope>
    <source>
        <strain evidence="2 3">MIT-03-7007</strain>
    </source>
</reference>
<feature type="region of interest" description="Disordered" evidence="1">
    <location>
        <begin position="20"/>
        <end position="42"/>
    </location>
</feature>
<gene>
    <name evidence="2" type="ORF">LS72_004170</name>
</gene>
<accession>A0A4U8UG46</accession>
<protein>
    <submittedName>
        <fullName evidence="2">Uncharacterized protein</fullName>
    </submittedName>
</protein>
<sequence length="99" mass="11847">MAFKINTSIYKITPTYSKPQEKKQQFSLSKPQKPKTFKPQKSFPQQNLLDKYQAGAIFFNTQNLLRQELKIQKISFYTNFNEGNHLLLEYLQMKHRKVF</sequence>
<dbReference type="EMBL" id="JRPC02000008">
    <property type="protein sequence ID" value="TLE16268.1"/>
    <property type="molecule type" value="Genomic_DNA"/>
</dbReference>
<dbReference type="RefSeq" id="WP_034553586.1">
    <property type="nucleotide sequence ID" value="NZ_JRPC02000008.1"/>
</dbReference>
<comment type="caution">
    <text evidence="2">The sequence shown here is derived from an EMBL/GenBank/DDBJ whole genome shotgun (WGS) entry which is preliminary data.</text>
</comment>
<evidence type="ECO:0000256" key="1">
    <source>
        <dbReference type="SAM" id="MobiDB-lite"/>
    </source>
</evidence>
<dbReference type="AlphaFoldDB" id="A0A4U8UG46"/>